<evidence type="ECO:0000256" key="10">
    <source>
        <dbReference type="ARBA" id="ARBA00022840"/>
    </source>
</evidence>
<dbReference type="Gene3D" id="3.30.565.10">
    <property type="entry name" value="Histidine kinase-like ATPase, C-terminal domain"/>
    <property type="match status" value="1"/>
</dbReference>
<evidence type="ECO:0000256" key="7">
    <source>
        <dbReference type="ARBA" id="ARBA00022692"/>
    </source>
</evidence>
<dbReference type="SUPFAM" id="SSF55874">
    <property type="entry name" value="ATPase domain of HSP90 chaperone/DNA topoisomerase II/histidine kinase"/>
    <property type="match status" value="1"/>
</dbReference>
<accession>A0A4Z0GQS1</accession>
<evidence type="ECO:0000256" key="14">
    <source>
        <dbReference type="SAM" id="Phobius"/>
    </source>
</evidence>
<dbReference type="SMART" id="SM00388">
    <property type="entry name" value="HisKA"/>
    <property type="match status" value="1"/>
</dbReference>
<dbReference type="AlphaFoldDB" id="A0A4Z0GQS1"/>
<feature type="domain" description="HAMP" evidence="16">
    <location>
        <begin position="184"/>
        <end position="238"/>
    </location>
</feature>
<dbReference type="InterPro" id="IPR036097">
    <property type="entry name" value="HisK_dim/P_sf"/>
</dbReference>
<evidence type="ECO:0000256" key="3">
    <source>
        <dbReference type="ARBA" id="ARBA00012438"/>
    </source>
</evidence>
<comment type="subcellular location">
    <subcellularLocation>
        <location evidence="2">Cell membrane</location>
        <topology evidence="2">Multi-pass membrane protein</topology>
    </subcellularLocation>
</comment>
<dbReference type="SMART" id="SM00387">
    <property type="entry name" value="HATPase_c"/>
    <property type="match status" value="1"/>
</dbReference>
<dbReference type="FunFam" id="3.30.565.10:FF:000006">
    <property type="entry name" value="Sensor histidine kinase WalK"/>
    <property type="match status" value="1"/>
</dbReference>
<dbReference type="Pfam" id="PF00512">
    <property type="entry name" value="HisKA"/>
    <property type="match status" value="1"/>
</dbReference>
<evidence type="ECO:0000256" key="12">
    <source>
        <dbReference type="ARBA" id="ARBA00023012"/>
    </source>
</evidence>
<dbReference type="SUPFAM" id="SSF158472">
    <property type="entry name" value="HAMP domain-like"/>
    <property type="match status" value="1"/>
</dbReference>
<dbReference type="InterPro" id="IPR003661">
    <property type="entry name" value="HisK_dim/P_dom"/>
</dbReference>
<comment type="catalytic activity">
    <reaction evidence="1">
        <text>ATP + protein L-histidine = ADP + protein N-phospho-L-histidine.</text>
        <dbReference type="EC" id="2.7.13.3"/>
    </reaction>
</comment>
<dbReference type="InterPro" id="IPR050428">
    <property type="entry name" value="TCS_sensor_his_kinase"/>
</dbReference>
<dbReference type="PROSITE" id="PS50885">
    <property type="entry name" value="HAMP"/>
    <property type="match status" value="1"/>
</dbReference>
<comment type="caution">
    <text evidence="17">The sequence shown here is derived from an EMBL/GenBank/DDBJ whole genome shotgun (WGS) entry which is preliminary data.</text>
</comment>
<evidence type="ECO:0000256" key="13">
    <source>
        <dbReference type="ARBA" id="ARBA00023136"/>
    </source>
</evidence>
<dbReference type="PROSITE" id="PS50109">
    <property type="entry name" value="HIS_KIN"/>
    <property type="match status" value="1"/>
</dbReference>
<dbReference type="InterPro" id="IPR036890">
    <property type="entry name" value="HATPase_C_sf"/>
</dbReference>
<dbReference type="PRINTS" id="PR00344">
    <property type="entry name" value="BCTRLSENSOR"/>
</dbReference>
<evidence type="ECO:0000256" key="8">
    <source>
        <dbReference type="ARBA" id="ARBA00022741"/>
    </source>
</evidence>
<dbReference type="GO" id="GO:0005524">
    <property type="term" value="F:ATP binding"/>
    <property type="evidence" value="ECO:0007669"/>
    <property type="project" value="UniProtKB-KW"/>
</dbReference>
<evidence type="ECO:0000256" key="6">
    <source>
        <dbReference type="ARBA" id="ARBA00022679"/>
    </source>
</evidence>
<keyword evidence="10" id="KW-0067">ATP-binding</keyword>
<dbReference type="GO" id="GO:0005886">
    <property type="term" value="C:plasma membrane"/>
    <property type="evidence" value="ECO:0007669"/>
    <property type="project" value="UniProtKB-SubCell"/>
</dbReference>
<dbReference type="SUPFAM" id="SSF47384">
    <property type="entry name" value="Homodimeric domain of signal transducing histidine kinase"/>
    <property type="match status" value="1"/>
</dbReference>
<keyword evidence="6" id="KW-0808">Transferase</keyword>
<evidence type="ECO:0000256" key="9">
    <source>
        <dbReference type="ARBA" id="ARBA00022777"/>
    </source>
</evidence>
<keyword evidence="13 14" id="KW-0472">Membrane</keyword>
<dbReference type="Proteomes" id="UP000298347">
    <property type="component" value="Unassembled WGS sequence"/>
</dbReference>
<protein>
    <recommendedName>
        <fullName evidence="3">histidine kinase</fullName>
        <ecNumber evidence="3">2.7.13.3</ecNumber>
    </recommendedName>
</protein>
<dbReference type="Pfam" id="PF02518">
    <property type="entry name" value="HATPase_c"/>
    <property type="match status" value="1"/>
</dbReference>
<dbReference type="Pfam" id="PF00672">
    <property type="entry name" value="HAMP"/>
    <property type="match status" value="1"/>
</dbReference>
<evidence type="ECO:0000256" key="11">
    <source>
        <dbReference type="ARBA" id="ARBA00022989"/>
    </source>
</evidence>
<dbReference type="InterPro" id="IPR004358">
    <property type="entry name" value="Sig_transdc_His_kin-like_C"/>
</dbReference>
<name>A0A4Z0GQS1_9BACL</name>
<keyword evidence="9 17" id="KW-0418">Kinase</keyword>
<proteinExistence type="predicted"/>
<dbReference type="OrthoDB" id="9786919at2"/>
<dbReference type="Gene3D" id="6.10.340.10">
    <property type="match status" value="1"/>
</dbReference>
<evidence type="ECO:0000256" key="4">
    <source>
        <dbReference type="ARBA" id="ARBA00022475"/>
    </source>
</evidence>
<keyword evidence="5" id="KW-0597">Phosphoprotein</keyword>
<keyword evidence="4" id="KW-1003">Cell membrane</keyword>
<dbReference type="GO" id="GO:0000155">
    <property type="term" value="F:phosphorelay sensor kinase activity"/>
    <property type="evidence" value="ECO:0007669"/>
    <property type="project" value="InterPro"/>
</dbReference>
<feature type="transmembrane region" description="Helical" evidence="14">
    <location>
        <begin position="160"/>
        <end position="180"/>
    </location>
</feature>
<dbReference type="RefSeq" id="WP_135348287.1">
    <property type="nucleotide sequence ID" value="NZ_SRJD01000007.1"/>
</dbReference>
<dbReference type="InterPro" id="IPR005467">
    <property type="entry name" value="His_kinase_dom"/>
</dbReference>
<dbReference type="PANTHER" id="PTHR45436:SF5">
    <property type="entry name" value="SENSOR HISTIDINE KINASE TRCS"/>
    <property type="match status" value="1"/>
</dbReference>
<reference evidence="17 18" key="1">
    <citation type="journal article" date="2015" name="Int. J. Syst. Evol. Microbiol.">
        <title>Sporolactobacillus shoreae sp. nov. and Sporolactobacillus spathodeae sp. nov., two spore-forming lactic acid bacteria isolated from tree barks in Thailand.</title>
        <authorList>
            <person name="Thamacharoensuk T."/>
            <person name="Kitahara M."/>
            <person name="Ohkuma M."/>
            <person name="Thongchul N."/>
            <person name="Tanasupawat S."/>
        </authorList>
    </citation>
    <scope>NUCLEOTIDE SEQUENCE [LARGE SCALE GENOMIC DNA]</scope>
    <source>
        <strain evidence="17 18">BK92</strain>
    </source>
</reference>
<feature type="transmembrane region" description="Helical" evidence="14">
    <location>
        <begin position="21"/>
        <end position="47"/>
    </location>
</feature>
<dbReference type="Gene3D" id="1.10.287.130">
    <property type="match status" value="1"/>
</dbReference>
<dbReference type="EC" id="2.7.13.3" evidence="3"/>
<keyword evidence="18" id="KW-1185">Reference proteome</keyword>
<evidence type="ECO:0000256" key="2">
    <source>
        <dbReference type="ARBA" id="ARBA00004651"/>
    </source>
</evidence>
<dbReference type="SMART" id="SM00304">
    <property type="entry name" value="HAMP"/>
    <property type="match status" value="1"/>
</dbReference>
<dbReference type="CDD" id="cd00082">
    <property type="entry name" value="HisKA"/>
    <property type="match status" value="1"/>
</dbReference>
<keyword evidence="12" id="KW-0902">Two-component regulatory system</keyword>
<evidence type="ECO:0000259" key="15">
    <source>
        <dbReference type="PROSITE" id="PS50109"/>
    </source>
</evidence>
<dbReference type="FunFam" id="1.10.287.130:FF:000001">
    <property type="entry name" value="Two-component sensor histidine kinase"/>
    <property type="match status" value="1"/>
</dbReference>
<gene>
    <name evidence="17" type="ORF">E4665_08115</name>
</gene>
<feature type="domain" description="Histidine kinase" evidence="15">
    <location>
        <begin position="246"/>
        <end position="458"/>
    </location>
</feature>
<evidence type="ECO:0000313" key="17">
    <source>
        <dbReference type="EMBL" id="TGA98477.1"/>
    </source>
</evidence>
<keyword evidence="11 14" id="KW-1133">Transmembrane helix</keyword>
<sequence length="464" mass="53453">MRKWMTALRIKRKTTLFQMNFWYILILFLTVLSIGLAVVSVTSYQLYKGTEQEVIYVESQLKNESMEKHPDWKDSLDSIIYEQHPDFYVRIETPDSKTIYSRGSESITDQNEYLIKLSLFSSISFKKKFIPVYHHQASYNGYTFDIYVRMISIHTFIVDMVRVLALCVLLGIVIGSLAIYQLSRRLSRPLLDVTGMIRQVTETNDLKRRVLIPDQPKEVHDLAKSFNQLMSQLDQLIERDRHFVSDASHELRTPLSAIRGHVELIQRHGAGHPEVVERSIHFVDQESKRMQRLIEQLLMIARLDRRSKVLETVDLSMIAKNVIADYAPSIIQRFKANIADGTYALANEDYVHQVIVSLLGNARKYTPDDGWIKIIVEGGPEFSYVRVQNSGPRIPDEEKEKIFTRFYRLDQSRSSEAGGSGLGLAIVRELVELDEGIIWVDDLNPTGSEFIVRLKARKAEGLNQ</sequence>
<dbReference type="EMBL" id="SRJD01000007">
    <property type="protein sequence ID" value="TGA98477.1"/>
    <property type="molecule type" value="Genomic_DNA"/>
</dbReference>
<evidence type="ECO:0000259" key="16">
    <source>
        <dbReference type="PROSITE" id="PS50885"/>
    </source>
</evidence>
<evidence type="ECO:0000256" key="1">
    <source>
        <dbReference type="ARBA" id="ARBA00000085"/>
    </source>
</evidence>
<evidence type="ECO:0000313" key="18">
    <source>
        <dbReference type="Proteomes" id="UP000298347"/>
    </source>
</evidence>
<dbReference type="InterPro" id="IPR003594">
    <property type="entry name" value="HATPase_dom"/>
</dbReference>
<dbReference type="InterPro" id="IPR003660">
    <property type="entry name" value="HAMP_dom"/>
</dbReference>
<keyword evidence="7 14" id="KW-0812">Transmembrane</keyword>
<evidence type="ECO:0000256" key="5">
    <source>
        <dbReference type="ARBA" id="ARBA00022553"/>
    </source>
</evidence>
<keyword evidence="8" id="KW-0547">Nucleotide-binding</keyword>
<dbReference type="PANTHER" id="PTHR45436">
    <property type="entry name" value="SENSOR HISTIDINE KINASE YKOH"/>
    <property type="match status" value="1"/>
</dbReference>
<organism evidence="17 18">
    <name type="scientific">Sporolactobacillus shoreae</name>
    <dbReference type="NCBI Taxonomy" id="1465501"/>
    <lineage>
        <taxon>Bacteria</taxon>
        <taxon>Bacillati</taxon>
        <taxon>Bacillota</taxon>
        <taxon>Bacilli</taxon>
        <taxon>Bacillales</taxon>
        <taxon>Sporolactobacillaceae</taxon>
        <taxon>Sporolactobacillus</taxon>
    </lineage>
</organism>